<dbReference type="InterPro" id="IPR006311">
    <property type="entry name" value="TAT_signal"/>
</dbReference>
<dbReference type="InterPro" id="IPR000917">
    <property type="entry name" value="Sulfatase_N"/>
</dbReference>
<name>A0A5B9EC02_9BACT</name>
<keyword evidence="7" id="KW-0808">Transferase</keyword>
<dbReference type="PROSITE" id="PS51318">
    <property type="entry name" value="TAT"/>
    <property type="match status" value="1"/>
</dbReference>
<keyword evidence="4" id="KW-0106">Calcium</keyword>
<dbReference type="InterPro" id="IPR017850">
    <property type="entry name" value="Alkaline_phosphatase_core_sf"/>
</dbReference>
<dbReference type="Gene3D" id="3.40.720.10">
    <property type="entry name" value="Alkaline Phosphatase, subunit A"/>
    <property type="match status" value="1"/>
</dbReference>
<dbReference type="EMBL" id="CP042806">
    <property type="protein sequence ID" value="QEE27556.1"/>
    <property type="molecule type" value="Genomic_DNA"/>
</dbReference>
<keyword evidence="8" id="KW-1185">Reference proteome</keyword>
<dbReference type="RefSeq" id="WP_147646747.1">
    <property type="nucleotide sequence ID" value="NZ_CP042806.1"/>
</dbReference>
<gene>
    <name evidence="7" type="ORF">FTW19_05765</name>
</gene>
<dbReference type="PROSITE" id="PS00149">
    <property type="entry name" value="SULFATASE_2"/>
    <property type="match status" value="1"/>
</dbReference>
<evidence type="ECO:0000259" key="6">
    <source>
        <dbReference type="Pfam" id="PF00884"/>
    </source>
</evidence>
<evidence type="ECO:0000256" key="5">
    <source>
        <dbReference type="SAM" id="MobiDB-lite"/>
    </source>
</evidence>
<dbReference type="InterPro" id="IPR050738">
    <property type="entry name" value="Sulfatase"/>
</dbReference>
<dbReference type="GO" id="GO:0004065">
    <property type="term" value="F:arylsulfatase activity"/>
    <property type="evidence" value="ECO:0007669"/>
    <property type="project" value="TreeGrafter"/>
</dbReference>
<accession>A0A5B9EC02</accession>
<comment type="similarity">
    <text evidence="1">Belongs to the sulfatase family.</text>
</comment>
<evidence type="ECO:0000313" key="8">
    <source>
        <dbReference type="Proteomes" id="UP000321820"/>
    </source>
</evidence>
<feature type="region of interest" description="Disordered" evidence="5">
    <location>
        <begin position="471"/>
        <end position="501"/>
    </location>
</feature>
<keyword evidence="2" id="KW-0479">Metal-binding</keyword>
<dbReference type="Gene3D" id="3.30.1120.10">
    <property type="match status" value="1"/>
</dbReference>
<dbReference type="OrthoDB" id="9762324at2"/>
<dbReference type="InterPro" id="IPR024607">
    <property type="entry name" value="Sulfatase_CS"/>
</dbReference>
<feature type="domain" description="Sulfatase N-terminal" evidence="6">
    <location>
        <begin position="53"/>
        <end position="342"/>
    </location>
</feature>
<evidence type="ECO:0000256" key="3">
    <source>
        <dbReference type="ARBA" id="ARBA00022801"/>
    </source>
</evidence>
<dbReference type="PANTHER" id="PTHR42693">
    <property type="entry name" value="ARYLSULFATASE FAMILY MEMBER"/>
    <property type="match status" value="1"/>
</dbReference>
<dbReference type="GO" id="GO:0016740">
    <property type="term" value="F:transferase activity"/>
    <property type="evidence" value="ECO:0007669"/>
    <property type="project" value="UniProtKB-KW"/>
</dbReference>
<evidence type="ECO:0000256" key="2">
    <source>
        <dbReference type="ARBA" id="ARBA00022723"/>
    </source>
</evidence>
<dbReference type="GO" id="GO:0046872">
    <property type="term" value="F:metal ion binding"/>
    <property type="evidence" value="ECO:0007669"/>
    <property type="project" value="UniProtKB-KW"/>
</dbReference>
<evidence type="ECO:0000256" key="1">
    <source>
        <dbReference type="ARBA" id="ARBA00008779"/>
    </source>
</evidence>
<reference evidence="7 8" key="1">
    <citation type="submission" date="2019-08" db="EMBL/GenBank/DDBJ databases">
        <title>Complete genome sequence of Terriglobus albidus strain ORNL.</title>
        <authorList>
            <person name="Podar M."/>
        </authorList>
    </citation>
    <scope>NUCLEOTIDE SEQUENCE [LARGE SCALE GENOMIC DNA]</scope>
    <source>
        <strain evidence="7 8">ORNL</strain>
    </source>
</reference>
<evidence type="ECO:0000256" key="4">
    <source>
        <dbReference type="ARBA" id="ARBA00022837"/>
    </source>
</evidence>
<dbReference type="KEGG" id="talb:FTW19_05765"/>
<keyword evidence="3 7" id="KW-0378">Hydrolase</keyword>
<protein>
    <submittedName>
        <fullName evidence="7">Sulfatase-like hydrolase/transferase</fullName>
    </submittedName>
</protein>
<dbReference type="Pfam" id="PF00884">
    <property type="entry name" value="Sulfatase"/>
    <property type="match status" value="1"/>
</dbReference>
<dbReference type="PANTHER" id="PTHR42693:SF53">
    <property type="entry name" value="ENDO-4-O-SULFATASE"/>
    <property type="match status" value="1"/>
</dbReference>
<proteinExistence type="inferred from homology"/>
<evidence type="ECO:0000313" key="7">
    <source>
        <dbReference type="EMBL" id="QEE27556.1"/>
    </source>
</evidence>
<dbReference type="SUPFAM" id="SSF53649">
    <property type="entry name" value="Alkaline phosphatase-like"/>
    <property type="match status" value="1"/>
</dbReference>
<organism evidence="7 8">
    <name type="scientific">Terriglobus albidus</name>
    <dbReference type="NCBI Taxonomy" id="1592106"/>
    <lineage>
        <taxon>Bacteria</taxon>
        <taxon>Pseudomonadati</taxon>
        <taxon>Acidobacteriota</taxon>
        <taxon>Terriglobia</taxon>
        <taxon>Terriglobales</taxon>
        <taxon>Acidobacteriaceae</taxon>
        <taxon>Terriglobus</taxon>
    </lineage>
</organism>
<dbReference type="Proteomes" id="UP000321820">
    <property type="component" value="Chromosome"/>
</dbReference>
<sequence>MGSSSKIPVEDMSNNRRDFLKSLAASILAPAVTAEANASQRLHNTAAPQRRQPNVLLMICDDLGYGDLGSYGSKLPTPNLDHLAEEGVRCARHNAAHPICSASRAALLTGRYAARSHTPGALFPHAKVAMAQEEQTLANLFQAKGYRTHAIGKWHLGDEAGYLPTDRGFDSFYGVPYSDDMQPLPLMRNGDTLENDTDRDELTPRYTEEALKLLAQPASEPFFLYLAYSYPHDPARGSKAFRGRSAFGAYGDAVEEIDWSVGRLMDALKQSGQHDNTIVIFTSDHGPWFQGSPGNTRGRKGSTFEGGVRVPFLVRWPKHVPAGVTCEAWTGHLDVLPTLAKWCSLDAPRLPIDGLDVSAAFLHQKTMEDRTVLYFSPAGGREMVHGIRSGPWKLRIAQGIGEIYINDQGMGREHYLLPQPELYNLASDPMESFDIADRHKDVVQRLLTEIDRQLESFPDTTRAQYAELRNRQASKITPPGAAPRIQHGPLPDWAWEPPERR</sequence>
<dbReference type="AlphaFoldDB" id="A0A5B9EC02"/>